<organism evidence="2 3">
    <name type="scientific">Cirrhinus molitorella</name>
    <name type="common">mud carp</name>
    <dbReference type="NCBI Taxonomy" id="172907"/>
    <lineage>
        <taxon>Eukaryota</taxon>
        <taxon>Metazoa</taxon>
        <taxon>Chordata</taxon>
        <taxon>Craniata</taxon>
        <taxon>Vertebrata</taxon>
        <taxon>Euteleostomi</taxon>
        <taxon>Actinopterygii</taxon>
        <taxon>Neopterygii</taxon>
        <taxon>Teleostei</taxon>
        <taxon>Ostariophysi</taxon>
        <taxon>Cypriniformes</taxon>
        <taxon>Cyprinidae</taxon>
        <taxon>Labeoninae</taxon>
        <taxon>Labeonini</taxon>
        <taxon>Cirrhinus</taxon>
    </lineage>
</organism>
<dbReference type="EMBL" id="JAUYZG010000015">
    <property type="protein sequence ID" value="KAK2887507.1"/>
    <property type="molecule type" value="Genomic_DNA"/>
</dbReference>
<accession>A0AA88PJ30</accession>
<feature type="compositionally biased region" description="Polar residues" evidence="1">
    <location>
        <begin position="24"/>
        <end position="44"/>
    </location>
</feature>
<feature type="compositionally biased region" description="Basic and acidic residues" evidence="1">
    <location>
        <begin position="45"/>
        <end position="59"/>
    </location>
</feature>
<gene>
    <name evidence="2" type="ORF">Q8A67_015735</name>
</gene>
<evidence type="ECO:0000313" key="3">
    <source>
        <dbReference type="Proteomes" id="UP001187343"/>
    </source>
</evidence>
<dbReference type="Proteomes" id="UP001187343">
    <property type="component" value="Unassembled WGS sequence"/>
</dbReference>
<sequence>MLYQGHPRRASWAEVSDALGPTPRAQSASQPKPSPNKCQWVNGDTRTRERVVTTPERKVSKSKIVRDSIASRA</sequence>
<feature type="region of interest" description="Disordered" evidence="1">
    <location>
        <begin position="1"/>
        <end position="73"/>
    </location>
</feature>
<dbReference type="AlphaFoldDB" id="A0AA88PJ30"/>
<keyword evidence="3" id="KW-1185">Reference proteome</keyword>
<comment type="caution">
    <text evidence="2">The sequence shown here is derived from an EMBL/GenBank/DDBJ whole genome shotgun (WGS) entry which is preliminary data.</text>
</comment>
<name>A0AA88PJ30_9TELE</name>
<evidence type="ECO:0000313" key="2">
    <source>
        <dbReference type="EMBL" id="KAK2887507.1"/>
    </source>
</evidence>
<protein>
    <submittedName>
        <fullName evidence="2">Uncharacterized protein</fullName>
    </submittedName>
</protein>
<evidence type="ECO:0000256" key="1">
    <source>
        <dbReference type="SAM" id="MobiDB-lite"/>
    </source>
</evidence>
<reference evidence="2" key="1">
    <citation type="submission" date="2023-08" db="EMBL/GenBank/DDBJ databases">
        <title>Chromosome-level Genome Assembly of mud carp (Cirrhinus molitorella).</title>
        <authorList>
            <person name="Liu H."/>
        </authorList>
    </citation>
    <scope>NUCLEOTIDE SEQUENCE</scope>
    <source>
        <strain evidence="2">Prfri</strain>
        <tissue evidence="2">Muscle</tissue>
    </source>
</reference>
<proteinExistence type="predicted"/>